<evidence type="ECO:0000313" key="3">
    <source>
        <dbReference type="Proteomes" id="UP000324298"/>
    </source>
</evidence>
<dbReference type="PANTHER" id="PTHR33531:SF10">
    <property type="entry name" value="BLR7895 PROTEIN"/>
    <property type="match status" value="1"/>
</dbReference>
<dbReference type="SUPFAM" id="SSF47240">
    <property type="entry name" value="Ferritin-like"/>
    <property type="match status" value="1"/>
</dbReference>
<dbReference type="OrthoDB" id="1118885at2"/>
<sequence>MELFKDIRQVFDFAIEKEEASYQLYSKAAAMVSSTASRKMLEEMAGQELGHKRLLQGLDREKVHEYRFVKVPDLKIGDYLVDIEYRDDMTFQEILVFAMKAEEKAARLYSEASHLTDVPEIQRMLLMLANEEKKHKYNLESMYDDKILTEN</sequence>
<dbReference type="Proteomes" id="UP000324298">
    <property type="component" value="Unassembled WGS sequence"/>
</dbReference>
<dbReference type="AlphaFoldDB" id="A0A5A9XJJ1"/>
<evidence type="ECO:0000313" key="2">
    <source>
        <dbReference type="EMBL" id="KAA0893256.1"/>
    </source>
</evidence>
<dbReference type="RefSeq" id="WP_149306573.1">
    <property type="nucleotide sequence ID" value="NZ_SRSD01000003.1"/>
</dbReference>
<dbReference type="InterPro" id="IPR012347">
    <property type="entry name" value="Ferritin-like"/>
</dbReference>
<proteinExistence type="predicted"/>
<dbReference type="Pfam" id="PF02915">
    <property type="entry name" value="Rubrerythrin"/>
    <property type="match status" value="1"/>
</dbReference>
<dbReference type="EMBL" id="SRSD01000003">
    <property type="protein sequence ID" value="KAA0893256.1"/>
    <property type="molecule type" value="Genomic_DNA"/>
</dbReference>
<name>A0A5A9XJJ1_9BACT</name>
<comment type="caution">
    <text evidence="2">The sequence shown here is derived from an EMBL/GenBank/DDBJ whole genome shotgun (WGS) entry which is preliminary data.</text>
</comment>
<dbReference type="CDD" id="cd01045">
    <property type="entry name" value="Ferritin_like_AB"/>
    <property type="match status" value="1"/>
</dbReference>
<feature type="domain" description="Rubrerythrin diiron-binding" evidence="1">
    <location>
        <begin position="93"/>
        <end position="146"/>
    </location>
</feature>
<dbReference type="PANTHER" id="PTHR33531">
    <property type="entry name" value="RUBRERYTHRIN SUBFAMILY"/>
    <property type="match status" value="1"/>
</dbReference>
<dbReference type="Gene3D" id="1.20.1260.10">
    <property type="match status" value="1"/>
</dbReference>
<dbReference type="InterPro" id="IPR003251">
    <property type="entry name" value="Rr_diiron-bd_dom"/>
</dbReference>
<dbReference type="InterPro" id="IPR009078">
    <property type="entry name" value="Ferritin-like_SF"/>
</dbReference>
<dbReference type="GO" id="GO:0046872">
    <property type="term" value="F:metal ion binding"/>
    <property type="evidence" value="ECO:0007669"/>
    <property type="project" value="InterPro"/>
</dbReference>
<accession>A0A5A9XJJ1</accession>
<organism evidence="2 3">
    <name type="scientific">Oryzomonas rubra</name>
    <dbReference type="NCBI Taxonomy" id="2509454"/>
    <lineage>
        <taxon>Bacteria</taxon>
        <taxon>Pseudomonadati</taxon>
        <taxon>Thermodesulfobacteriota</taxon>
        <taxon>Desulfuromonadia</taxon>
        <taxon>Geobacterales</taxon>
        <taxon>Geobacteraceae</taxon>
        <taxon>Oryzomonas</taxon>
    </lineage>
</organism>
<dbReference type="GO" id="GO:0016491">
    <property type="term" value="F:oxidoreductase activity"/>
    <property type="evidence" value="ECO:0007669"/>
    <property type="project" value="InterPro"/>
</dbReference>
<reference evidence="2 3" key="1">
    <citation type="submission" date="2019-04" db="EMBL/GenBank/DDBJ databases">
        <title>Geobacter ruber sp. nov., ferric-reducing bacteria isolated from paddy soil.</title>
        <authorList>
            <person name="Xu Z."/>
            <person name="Masuda Y."/>
            <person name="Itoh H."/>
            <person name="Senoo K."/>
        </authorList>
    </citation>
    <scope>NUCLEOTIDE SEQUENCE [LARGE SCALE GENOMIC DNA]</scope>
    <source>
        <strain evidence="2 3">Red88</strain>
    </source>
</reference>
<gene>
    <name evidence="2" type="ORF">ET418_05420</name>
</gene>
<protein>
    <submittedName>
        <fullName evidence="2">Ferritin</fullName>
    </submittedName>
</protein>
<evidence type="ECO:0000259" key="1">
    <source>
        <dbReference type="Pfam" id="PF02915"/>
    </source>
</evidence>
<keyword evidence="3" id="KW-1185">Reference proteome</keyword>